<dbReference type="EMBL" id="JAAMPI010000585">
    <property type="protein sequence ID" value="KAF4630132.1"/>
    <property type="molecule type" value="Genomic_DNA"/>
</dbReference>
<dbReference type="InterPro" id="IPR052058">
    <property type="entry name" value="Alcohol_O-acetyltransferase"/>
</dbReference>
<reference evidence="1 2" key="1">
    <citation type="submission" date="2020-03" db="EMBL/GenBank/DDBJ databases">
        <title>Draft Genome Sequence of Cudoniella acicularis.</title>
        <authorList>
            <person name="Buettner E."/>
            <person name="Kellner H."/>
        </authorList>
    </citation>
    <scope>NUCLEOTIDE SEQUENCE [LARGE SCALE GENOMIC DNA]</scope>
    <source>
        <strain evidence="1 2">DSM 108380</strain>
    </source>
</reference>
<dbReference type="InterPro" id="IPR010828">
    <property type="entry name" value="Atf2/Sli1-like"/>
</dbReference>
<evidence type="ECO:0008006" key="3">
    <source>
        <dbReference type="Google" id="ProtNLM"/>
    </source>
</evidence>
<dbReference type="AlphaFoldDB" id="A0A8H4W1F9"/>
<sequence length="474" mass="52396">MGSLLGKYYAARQSRGQYRSCAVTGSYLFTQDAVSSEDALVKLLKDSLWKVLQRHSALCYGVAEKTANSEAQFIRLRAIEWDDVVEFRYSGVADERDVVLASTIGTAHQHLFKDPYRTPAWKIIVLQHHQVPGASSIRVDIAFVSHHAISDGTSCVAFHKTLYYFLSQGPSSSPGSTWPYIVPISIPPPIAIEDTLQLNPGLRNSQSRPFKSTGAVNHDTSDAWTAAPPSLPSLDDYVSRVLLLRVPSPQLQGVLKVCRRLNITLTGLLHGFILMYLSQTVHEARGFRSITPYSMRRFTGFSEDEIINHVSSIVTHWDESILTSLRSCRDQQSEEGILLRISSRFRDQITEELAQVPVKGAEALVGISEILDFDALCESSMKRKRGSTYEVSNIGSFKFYHGAGEEAGSVKLEKLIFTQCGMVAGPAFGCSVVTVFGGPMVLSLHWQEGIIEEDMLVGLKTFLELKLLSFGQGA</sequence>
<proteinExistence type="predicted"/>
<dbReference type="PANTHER" id="PTHR28037:SF1">
    <property type="entry name" value="ALCOHOL O-ACETYLTRANSFERASE 1-RELATED"/>
    <property type="match status" value="1"/>
</dbReference>
<accession>A0A8H4W1F9</accession>
<dbReference type="Proteomes" id="UP000566819">
    <property type="component" value="Unassembled WGS sequence"/>
</dbReference>
<dbReference type="InterPro" id="IPR023213">
    <property type="entry name" value="CAT-like_dom_sf"/>
</dbReference>
<name>A0A8H4W1F9_9HELO</name>
<protein>
    <recommendedName>
        <fullName evidence="3">Alcohol acetyltransferase</fullName>
    </recommendedName>
</protein>
<evidence type="ECO:0000313" key="2">
    <source>
        <dbReference type="Proteomes" id="UP000566819"/>
    </source>
</evidence>
<dbReference type="Gene3D" id="3.30.559.30">
    <property type="entry name" value="Nonribosomal peptide synthetase, condensation domain"/>
    <property type="match status" value="1"/>
</dbReference>
<dbReference type="Gene3D" id="3.30.559.10">
    <property type="entry name" value="Chloramphenicol acetyltransferase-like domain"/>
    <property type="match status" value="1"/>
</dbReference>
<comment type="caution">
    <text evidence="1">The sequence shown here is derived from an EMBL/GenBank/DDBJ whole genome shotgun (WGS) entry which is preliminary data.</text>
</comment>
<dbReference type="Pfam" id="PF07247">
    <property type="entry name" value="AATase"/>
    <property type="match status" value="1"/>
</dbReference>
<dbReference type="GO" id="GO:0008080">
    <property type="term" value="F:N-acetyltransferase activity"/>
    <property type="evidence" value="ECO:0007669"/>
    <property type="project" value="TreeGrafter"/>
</dbReference>
<evidence type="ECO:0000313" key="1">
    <source>
        <dbReference type="EMBL" id="KAF4630132.1"/>
    </source>
</evidence>
<organism evidence="1 2">
    <name type="scientific">Cudoniella acicularis</name>
    <dbReference type="NCBI Taxonomy" id="354080"/>
    <lineage>
        <taxon>Eukaryota</taxon>
        <taxon>Fungi</taxon>
        <taxon>Dikarya</taxon>
        <taxon>Ascomycota</taxon>
        <taxon>Pezizomycotina</taxon>
        <taxon>Leotiomycetes</taxon>
        <taxon>Helotiales</taxon>
        <taxon>Tricladiaceae</taxon>
        <taxon>Cudoniella</taxon>
    </lineage>
</organism>
<dbReference type="OrthoDB" id="2150604at2759"/>
<gene>
    <name evidence="1" type="ORF">G7Y89_g8010</name>
</gene>
<dbReference type="PANTHER" id="PTHR28037">
    <property type="entry name" value="ALCOHOL O-ACETYLTRANSFERASE 1-RELATED"/>
    <property type="match status" value="1"/>
</dbReference>
<keyword evidence="2" id="KW-1185">Reference proteome</keyword>